<dbReference type="SUPFAM" id="SSF53448">
    <property type="entry name" value="Nucleotide-diphospho-sugar transferases"/>
    <property type="match status" value="1"/>
</dbReference>
<dbReference type="CDD" id="cd00761">
    <property type="entry name" value="Glyco_tranf_GTA_type"/>
    <property type="match status" value="1"/>
</dbReference>
<gene>
    <name evidence="5" type="ORF">ACFSQ0_01340</name>
</gene>
<comment type="caution">
    <text evidence="5">The sequence shown here is derived from an EMBL/GenBank/DDBJ whole genome shotgun (WGS) entry which is preliminary data.</text>
</comment>
<evidence type="ECO:0000256" key="2">
    <source>
        <dbReference type="ARBA" id="ARBA00022676"/>
    </source>
</evidence>
<comment type="similarity">
    <text evidence="1">Belongs to the glycosyltransferase 2 family.</text>
</comment>
<proteinExistence type="inferred from homology"/>
<accession>A0ABW5SAE3</accession>
<protein>
    <submittedName>
        <fullName evidence="5">Glycosyltransferase</fullName>
        <ecNumber evidence="5">2.4.-.-</ecNumber>
    </submittedName>
</protein>
<organism evidence="5 6">
    <name type="scientific">Mesonia sediminis</name>
    <dbReference type="NCBI Taxonomy" id="1703946"/>
    <lineage>
        <taxon>Bacteria</taxon>
        <taxon>Pseudomonadati</taxon>
        <taxon>Bacteroidota</taxon>
        <taxon>Flavobacteriia</taxon>
        <taxon>Flavobacteriales</taxon>
        <taxon>Flavobacteriaceae</taxon>
        <taxon>Mesonia</taxon>
    </lineage>
</organism>
<dbReference type="EC" id="2.4.-.-" evidence="5"/>
<dbReference type="PANTHER" id="PTHR43630">
    <property type="entry name" value="POLY-BETA-1,6-N-ACETYL-D-GLUCOSAMINE SYNTHASE"/>
    <property type="match status" value="1"/>
</dbReference>
<sequence>MNFYIVIPAHNEAEFIGKTLKSLTDQSLLPKKIVVVNDHSTDDTEKIVKAYAEEYAFIDYINISSNEKHLPGSKIINAFYKGLESLDDHFDVICKYDADLIFPKNYLESIKDSFTTKPNIGICGGICTVKKKEQWVNEGLTNNDHVRGALKAYSKHCFEKIGGLKPSIGWDTVDELLAKYNSYEVKVLTNLRVKHLRPTGKSYAKKANHKQGEAFYKMRYGWPITFIAALKLAFKKKQGILFIDYCWGYLKAKQQKSPLLVSEKEGKWIRKYRWQGILKKLKLNLTPQQSPHQ</sequence>
<evidence type="ECO:0000256" key="3">
    <source>
        <dbReference type="ARBA" id="ARBA00022679"/>
    </source>
</evidence>
<dbReference type="Pfam" id="PF00535">
    <property type="entry name" value="Glycos_transf_2"/>
    <property type="match status" value="1"/>
</dbReference>
<evidence type="ECO:0000313" key="6">
    <source>
        <dbReference type="Proteomes" id="UP001597357"/>
    </source>
</evidence>
<dbReference type="EMBL" id="JBHULZ010000006">
    <property type="protein sequence ID" value="MFD2696627.1"/>
    <property type="molecule type" value="Genomic_DNA"/>
</dbReference>
<dbReference type="Gene3D" id="3.90.550.10">
    <property type="entry name" value="Spore Coat Polysaccharide Biosynthesis Protein SpsA, Chain A"/>
    <property type="match status" value="1"/>
</dbReference>
<dbReference type="PANTHER" id="PTHR43630:SF1">
    <property type="entry name" value="POLY-BETA-1,6-N-ACETYL-D-GLUCOSAMINE SYNTHASE"/>
    <property type="match status" value="1"/>
</dbReference>
<evidence type="ECO:0000313" key="5">
    <source>
        <dbReference type="EMBL" id="MFD2696627.1"/>
    </source>
</evidence>
<dbReference type="GO" id="GO:0016757">
    <property type="term" value="F:glycosyltransferase activity"/>
    <property type="evidence" value="ECO:0007669"/>
    <property type="project" value="UniProtKB-KW"/>
</dbReference>
<keyword evidence="3 5" id="KW-0808">Transferase</keyword>
<feature type="domain" description="Glycosyltransferase 2-like" evidence="4">
    <location>
        <begin position="5"/>
        <end position="133"/>
    </location>
</feature>
<reference evidence="6" key="1">
    <citation type="journal article" date="2019" name="Int. J. Syst. Evol. Microbiol.">
        <title>The Global Catalogue of Microorganisms (GCM) 10K type strain sequencing project: providing services to taxonomists for standard genome sequencing and annotation.</title>
        <authorList>
            <consortium name="The Broad Institute Genomics Platform"/>
            <consortium name="The Broad Institute Genome Sequencing Center for Infectious Disease"/>
            <person name="Wu L."/>
            <person name="Ma J."/>
        </authorList>
    </citation>
    <scope>NUCLEOTIDE SEQUENCE [LARGE SCALE GENOMIC DNA]</scope>
    <source>
        <strain evidence="6">KCTC 42255</strain>
    </source>
</reference>
<evidence type="ECO:0000259" key="4">
    <source>
        <dbReference type="Pfam" id="PF00535"/>
    </source>
</evidence>
<keyword evidence="2 5" id="KW-0328">Glycosyltransferase</keyword>
<name>A0ABW5SAE3_9FLAO</name>
<keyword evidence="6" id="KW-1185">Reference proteome</keyword>
<evidence type="ECO:0000256" key="1">
    <source>
        <dbReference type="ARBA" id="ARBA00006739"/>
    </source>
</evidence>
<dbReference type="RefSeq" id="WP_379043056.1">
    <property type="nucleotide sequence ID" value="NZ_JBHULZ010000006.1"/>
</dbReference>
<dbReference type="Proteomes" id="UP001597357">
    <property type="component" value="Unassembled WGS sequence"/>
</dbReference>
<dbReference type="InterPro" id="IPR001173">
    <property type="entry name" value="Glyco_trans_2-like"/>
</dbReference>
<dbReference type="InterPro" id="IPR029044">
    <property type="entry name" value="Nucleotide-diphossugar_trans"/>
</dbReference>